<protein>
    <submittedName>
        <fullName evidence="6">Vancomycin resistance protein YoaR</fullName>
    </submittedName>
</protein>
<sequence>MKRINGALIAISAFIAGVAALLGLGYQYSNQDTVPKGVMLENWTLGGMKIQDALQQLEGRINILEERKVKFISEQPEQFSFTYSLKEIGVSYSADELQTALKQLTAGNMIDRIKARYSFHEQWNLHTKWDDTRLKNKLNGQWEKETFGVPVNAVRNITKSDTIEYIPEKNVYRIDWTLLSQQIEAMLPSDFTANKEEQSLQITLPLIIKRPAITVNSLKAEGIERKMIQFTTDLYTSGEGRVYNVSSAAKIVDGMILKPGEIFNYAEVIAAADKKYGFREAPVILNGKLVPGIGGGICQVSSTLYNAAIRTGLEIVERRNHSLPVSYLPKGQDATFAEGVINFRFKNNTGKSLLIQSAVNNRKLTVKLFGTLPRNVTYTIESHVVEILTAPDKYVQNPSLAAGTRQVLQGGKPGYVVDTYQIKRVDGKVTEKKRISHDTYRAQPSLIAVGVTDSEKSSPAPSKSDQKSILEDGIEGPVF</sequence>
<evidence type="ECO:0000256" key="4">
    <source>
        <dbReference type="SAM" id="Phobius"/>
    </source>
</evidence>
<evidence type="ECO:0000259" key="5">
    <source>
        <dbReference type="PROSITE" id="PS51109"/>
    </source>
</evidence>
<dbReference type="Pfam" id="PF04294">
    <property type="entry name" value="VanW"/>
    <property type="match status" value="1"/>
</dbReference>
<dbReference type="RefSeq" id="WP_209847545.1">
    <property type="nucleotide sequence ID" value="NZ_CBCRVE010000003.1"/>
</dbReference>
<feature type="coiled-coil region" evidence="2">
    <location>
        <begin position="47"/>
        <end position="74"/>
    </location>
</feature>
<dbReference type="InterPro" id="IPR007391">
    <property type="entry name" value="Vancomycin_resist_VanW"/>
</dbReference>
<keyword evidence="2" id="KW-0175">Coiled coil</keyword>
<keyword evidence="4" id="KW-0812">Transmembrane</keyword>
<evidence type="ECO:0000256" key="3">
    <source>
        <dbReference type="SAM" id="MobiDB-lite"/>
    </source>
</evidence>
<evidence type="ECO:0000313" key="6">
    <source>
        <dbReference type="EMBL" id="MBP1936628.1"/>
    </source>
</evidence>
<feature type="domain" description="G5" evidence="5">
    <location>
        <begin position="373"/>
        <end position="453"/>
    </location>
</feature>
<evidence type="ECO:0000256" key="2">
    <source>
        <dbReference type="SAM" id="Coils"/>
    </source>
</evidence>
<proteinExistence type="predicted"/>
<feature type="region of interest" description="Disordered" evidence="3">
    <location>
        <begin position="450"/>
        <end position="479"/>
    </location>
</feature>
<name>A0ABS4H262_9BACL</name>
<dbReference type="EMBL" id="JAGGKP010000002">
    <property type="protein sequence ID" value="MBP1936628.1"/>
    <property type="molecule type" value="Genomic_DNA"/>
</dbReference>
<dbReference type="PROSITE" id="PS51109">
    <property type="entry name" value="G5"/>
    <property type="match status" value="1"/>
</dbReference>
<comment type="caution">
    <text evidence="6">The sequence shown here is derived from an EMBL/GenBank/DDBJ whole genome shotgun (WGS) entry which is preliminary data.</text>
</comment>
<gene>
    <name evidence="6" type="ORF">J2Z20_001509</name>
</gene>
<dbReference type="PANTHER" id="PTHR35788:SF1">
    <property type="entry name" value="EXPORTED PROTEIN"/>
    <property type="match status" value="1"/>
</dbReference>
<reference evidence="6 7" key="1">
    <citation type="submission" date="2021-03" db="EMBL/GenBank/DDBJ databases">
        <title>Genomic Encyclopedia of Type Strains, Phase IV (KMG-IV): sequencing the most valuable type-strain genomes for metagenomic binning, comparative biology and taxonomic classification.</title>
        <authorList>
            <person name="Goeker M."/>
        </authorList>
    </citation>
    <scope>NUCLEOTIDE SEQUENCE [LARGE SCALE GENOMIC DNA]</scope>
    <source>
        <strain evidence="6 7">DSM 23491</strain>
    </source>
</reference>
<organism evidence="6 7">
    <name type="scientific">Paenibacillus sediminis</name>
    <dbReference type="NCBI Taxonomy" id="664909"/>
    <lineage>
        <taxon>Bacteria</taxon>
        <taxon>Bacillati</taxon>
        <taxon>Bacillota</taxon>
        <taxon>Bacilli</taxon>
        <taxon>Bacillales</taxon>
        <taxon>Paenibacillaceae</taxon>
        <taxon>Paenibacillus</taxon>
    </lineage>
</organism>
<dbReference type="InterPro" id="IPR011098">
    <property type="entry name" value="G5_dom"/>
</dbReference>
<dbReference type="Proteomes" id="UP001519273">
    <property type="component" value="Unassembled WGS sequence"/>
</dbReference>
<evidence type="ECO:0000256" key="1">
    <source>
        <dbReference type="ARBA" id="ARBA00022729"/>
    </source>
</evidence>
<keyword evidence="7" id="KW-1185">Reference proteome</keyword>
<dbReference type="PANTHER" id="PTHR35788">
    <property type="entry name" value="EXPORTED PROTEIN-RELATED"/>
    <property type="match status" value="1"/>
</dbReference>
<feature type="transmembrane region" description="Helical" evidence="4">
    <location>
        <begin position="7"/>
        <end position="26"/>
    </location>
</feature>
<dbReference type="Pfam" id="PF12229">
    <property type="entry name" value="PG_binding_4"/>
    <property type="match status" value="1"/>
</dbReference>
<keyword evidence="4" id="KW-1133">Transmembrane helix</keyword>
<dbReference type="Pfam" id="PF07501">
    <property type="entry name" value="G5"/>
    <property type="match status" value="1"/>
</dbReference>
<dbReference type="Gene3D" id="2.20.230.10">
    <property type="entry name" value="Resuscitation-promoting factor rpfb"/>
    <property type="match status" value="1"/>
</dbReference>
<accession>A0ABS4H262</accession>
<evidence type="ECO:0000313" key="7">
    <source>
        <dbReference type="Proteomes" id="UP001519273"/>
    </source>
</evidence>
<dbReference type="InterPro" id="IPR022029">
    <property type="entry name" value="YoaR-like_PG-bd"/>
</dbReference>
<keyword evidence="1" id="KW-0732">Signal</keyword>
<dbReference type="InterPro" id="IPR052913">
    <property type="entry name" value="Glycopeptide_resist_protein"/>
</dbReference>
<keyword evidence="4" id="KW-0472">Membrane</keyword>
<dbReference type="SMART" id="SM01208">
    <property type="entry name" value="G5"/>
    <property type="match status" value="1"/>
</dbReference>